<keyword evidence="2" id="KW-0548">Nucleotidyltransferase</keyword>
<gene>
    <name evidence="4" type="ORF">METZ01_LOCUS218661</name>
</gene>
<dbReference type="PANTHER" id="PTHR43584:SF8">
    <property type="entry name" value="N-ACETYLMURAMATE ALPHA-1-PHOSPHATE URIDYLYLTRANSFERASE"/>
    <property type="match status" value="1"/>
</dbReference>
<evidence type="ECO:0000259" key="3">
    <source>
        <dbReference type="Pfam" id="PF12804"/>
    </source>
</evidence>
<organism evidence="4">
    <name type="scientific">marine metagenome</name>
    <dbReference type="NCBI Taxonomy" id="408172"/>
    <lineage>
        <taxon>unclassified sequences</taxon>
        <taxon>metagenomes</taxon>
        <taxon>ecological metagenomes</taxon>
    </lineage>
</organism>
<dbReference type="Gene3D" id="3.90.550.10">
    <property type="entry name" value="Spore Coat Polysaccharide Biosynthesis Protein SpsA, Chain A"/>
    <property type="match status" value="1"/>
</dbReference>
<evidence type="ECO:0000256" key="2">
    <source>
        <dbReference type="ARBA" id="ARBA00022695"/>
    </source>
</evidence>
<dbReference type="Pfam" id="PF12804">
    <property type="entry name" value="NTP_transf_3"/>
    <property type="match status" value="1"/>
</dbReference>
<proteinExistence type="predicted"/>
<sequence length="159" mass="17773">MKLIIIAAGQGSRIRAITGGIPKTLLRIKGKSLLDRVLENAFTVGIEEAIIVTGYKSSDLLSYIENYKFETKVKTVYNPNWEKENGLSVLAAKPLIPEGAPFMISMSDHVYDVKLLRNIFQTTLDNYDALVGLDYRINSIYDIDDGMKVSVDKNNKTII</sequence>
<dbReference type="InterPro" id="IPR029044">
    <property type="entry name" value="Nucleotide-diphossugar_trans"/>
</dbReference>
<protein>
    <recommendedName>
        <fullName evidence="3">MobA-like NTP transferase domain-containing protein</fullName>
    </recommendedName>
</protein>
<dbReference type="InterPro" id="IPR050065">
    <property type="entry name" value="GlmU-like"/>
</dbReference>
<feature type="domain" description="MobA-like NTP transferase" evidence="3">
    <location>
        <begin position="4"/>
        <end position="129"/>
    </location>
</feature>
<name>A0A382FUD4_9ZZZZ</name>
<dbReference type="EMBL" id="UINC01051530">
    <property type="protein sequence ID" value="SVB65807.1"/>
    <property type="molecule type" value="Genomic_DNA"/>
</dbReference>
<evidence type="ECO:0000256" key="1">
    <source>
        <dbReference type="ARBA" id="ARBA00022679"/>
    </source>
</evidence>
<accession>A0A382FUD4</accession>
<evidence type="ECO:0000313" key="4">
    <source>
        <dbReference type="EMBL" id="SVB65807.1"/>
    </source>
</evidence>
<dbReference type="SUPFAM" id="SSF53448">
    <property type="entry name" value="Nucleotide-diphospho-sugar transferases"/>
    <property type="match status" value="1"/>
</dbReference>
<dbReference type="PANTHER" id="PTHR43584">
    <property type="entry name" value="NUCLEOTIDYL TRANSFERASE"/>
    <property type="match status" value="1"/>
</dbReference>
<dbReference type="InterPro" id="IPR025877">
    <property type="entry name" value="MobA-like_NTP_Trfase"/>
</dbReference>
<dbReference type="AlphaFoldDB" id="A0A382FUD4"/>
<reference evidence="4" key="1">
    <citation type="submission" date="2018-05" db="EMBL/GenBank/DDBJ databases">
        <authorList>
            <person name="Lanie J.A."/>
            <person name="Ng W.-L."/>
            <person name="Kazmierczak K.M."/>
            <person name="Andrzejewski T.M."/>
            <person name="Davidsen T.M."/>
            <person name="Wayne K.J."/>
            <person name="Tettelin H."/>
            <person name="Glass J.I."/>
            <person name="Rusch D."/>
            <person name="Podicherti R."/>
            <person name="Tsui H.-C.T."/>
            <person name="Winkler M.E."/>
        </authorList>
    </citation>
    <scope>NUCLEOTIDE SEQUENCE</scope>
</reference>
<dbReference type="GO" id="GO:0016779">
    <property type="term" value="F:nucleotidyltransferase activity"/>
    <property type="evidence" value="ECO:0007669"/>
    <property type="project" value="UniProtKB-KW"/>
</dbReference>
<keyword evidence="1" id="KW-0808">Transferase</keyword>
<feature type="non-terminal residue" evidence="4">
    <location>
        <position position="159"/>
    </location>
</feature>